<evidence type="ECO:0000256" key="3">
    <source>
        <dbReference type="ARBA" id="ARBA00022679"/>
    </source>
</evidence>
<dbReference type="RefSeq" id="WP_420903792.1">
    <property type="nucleotide sequence ID" value="NZ_BAAFGK010000001.1"/>
</dbReference>
<reference evidence="8 9" key="1">
    <citation type="submission" date="2024-05" db="EMBL/GenBank/DDBJ databases">
        <authorList>
            <consortium name="Candidatus Magnetaquicoccaceae bacterium FCR-1 genome sequencing consortium"/>
            <person name="Shimoshige H."/>
            <person name="Shimamura S."/>
            <person name="Taoka A."/>
            <person name="Kobayashi H."/>
            <person name="Maekawa T."/>
        </authorList>
    </citation>
    <scope>NUCLEOTIDE SEQUENCE [LARGE SCALE GENOMIC DNA]</scope>
    <source>
        <strain evidence="8 9">FCR-1</strain>
    </source>
</reference>
<reference evidence="8 9" key="2">
    <citation type="submission" date="2024-09" db="EMBL/GenBank/DDBJ databases">
        <title>Draft genome sequence of Candidatus Magnetaquicoccaceae bacterium FCR-1.</title>
        <authorList>
            <person name="Shimoshige H."/>
            <person name="Shimamura S."/>
            <person name="Taoka A."/>
            <person name="Kobayashi H."/>
            <person name="Maekawa T."/>
        </authorList>
    </citation>
    <scope>NUCLEOTIDE SEQUENCE [LARGE SCALE GENOMIC DNA]</scope>
    <source>
        <strain evidence="8 9">FCR-1</strain>
    </source>
</reference>
<keyword evidence="5 8" id="KW-0418">Kinase</keyword>
<dbReference type="PRINTS" id="PR01874">
    <property type="entry name" value="DNAREPAIRADA"/>
</dbReference>
<evidence type="ECO:0000256" key="6">
    <source>
        <dbReference type="ARBA" id="ARBA00022801"/>
    </source>
</evidence>
<evidence type="ECO:0000256" key="2">
    <source>
        <dbReference type="ARBA" id="ARBA00022553"/>
    </source>
</evidence>
<dbReference type="Gene3D" id="3.40.50.300">
    <property type="entry name" value="P-loop containing nucleotide triphosphate hydrolases"/>
    <property type="match status" value="2"/>
</dbReference>
<evidence type="ECO:0000313" key="9">
    <source>
        <dbReference type="Proteomes" id="UP001628193"/>
    </source>
</evidence>
<dbReference type="GO" id="GO:0004674">
    <property type="term" value="F:protein serine/threonine kinase activity"/>
    <property type="evidence" value="ECO:0007669"/>
    <property type="project" value="UniProtKB-EC"/>
</dbReference>
<evidence type="ECO:0000256" key="1">
    <source>
        <dbReference type="ARBA" id="ARBA00012513"/>
    </source>
</evidence>
<dbReference type="PIRSF" id="PIRSF039117">
    <property type="entry name" value="KaiC"/>
    <property type="match status" value="1"/>
</dbReference>
<dbReference type="Pfam" id="PF06745">
    <property type="entry name" value="ATPase"/>
    <property type="match status" value="2"/>
</dbReference>
<name>A0ABQ0C5B5_9PROT</name>
<dbReference type="EMBL" id="BAAFGK010000001">
    <property type="protein sequence ID" value="GAB0056081.1"/>
    <property type="molecule type" value="Genomic_DNA"/>
</dbReference>
<gene>
    <name evidence="8" type="primary">kaiC</name>
    <name evidence="8" type="ORF">SIID45300_00381</name>
</gene>
<proteinExistence type="predicted"/>
<evidence type="ECO:0000259" key="7">
    <source>
        <dbReference type="PROSITE" id="PS51146"/>
    </source>
</evidence>
<keyword evidence="9" id="KW-1185">Reference proteome</keyword>
<dbReference type="Proteomes" id="UP001628193">
    <property type="component" value="Unassembled WGS sequence"/>
</dbReference>
<comment type="caution">
    <text evidence="8">The sequence shown here is derived from an EMBL/GenBank/DDBJ whole genome shotgun (WGS) entry which is preliminary data.</text>
</comment>
<sequence>MNDNTDALVKLPTGIEGFDHLTIGGLPQGRTCLISGSSGSGKTILGMEFLYRGIVQFGRKGVFVSMEERAPDILRNVRRMGWNIQGLVDTGRLKLIDAAPEPISVEESGAYDLSGLLVRIEHAVEESGAELLVLDSIGSLFDQFNNAAVVRREIFRIIDALRTMGITALLTAERLNEYGHISRHGVEEFVSDTVIILRNVLKEEKCRRTIQVLKMRGDTHYKGEYPFTITAPIGISILPLSARELKQSSSTQRISFGNPILDQMAGGGLFRDSIFLVSGPTGGGKTLLATTFAAEGCRRGEKVLLLAYEESHAQLLRNAQSWGLDFQKWEEDGLLRVICQYPESMGLEDHLLLIQREIEKFRPRRLIMDSVSAMERVAQVRFFREFVIGLTSFAKQEEVCSLFTSTTPKLSGGDSITEAHISTITDAILLLRYVEINGILRRGVAVIKMRGSQHDKQIREFTIDDQGLHIGKPFTNVHNIILGIPSATMPSEVEQLGAMFDE</sequence>
<dbReference type="InterPro" id="IPR003593">
    <property type="entry name" value="AAA+_ATPase"/>
</dbReference>
<keyword evidence="3 8" id="KW-0808">Transferase</keyword>
<evidence type="ECO:0000256" key="4">
    <source>
        <dbReference type="ARBA" id="ARBA00022737"/>
    </source>
</evidence>
<protein>
    <recommendedName>
        <fullName evidence="1">non-specific serine/threonine protein kinase</fullName>
        <ecNumber evidence="1">2.7.11.1</ecNumber>
    </recommendedName>
</protein>
<dbReference type="InterPro" id="IPR013503">
    <property type="entry name" value="Circadian_KaiC_bact"/>
</dbReference>
<feature type="domain" description="KaiC" evidence="7">
    <location>
        <begin position="252"/>
        <end position="484"/>
    </location>
</feature>
<keyword evidence="6" id="KW-0378">Hydrolase</keyword>
<dbReference type="PANTHER" id="PTHR42926">
    <property type="match status" value="1"/>
</dbReference>
<keyword evidence="2" id="KW-0597">Phosphoprotein</keyword>
<dbReference type="SUPFAM" id="SSF52540">
    <property type="entry name" value="P-loop containing nucleoside triphosphate hydrolases"/>
    <property type="match status" value="2"/>
</dbReference>
<dbReference type="PANTHER" id="PTHR42926:SF1">
    <property type="entry name" value="CIRCADIAN CLOCK OSCILLATOR PROTEIN KAIC 1"/>
    <property type="match status" value="1"/>
</dbReference>
<dbReference type="EC" id="2.7.11.1" evidence="1"/>
<evidence type="ECO:0000313" key="8">
    <source>
        <dbReference type="EMBL" id="GAB0056081.1"/>
    </source>
</evidence>
<dbReference type="InterPro" id="IPR030665">
    <property type="entry name" value="KaiC"/>
</dbReference>
<dbReference type="InterPro" id="IPR014774">
    <property type="entry name" value="KaiC-like_dom"/>
</dbReference>
<evidence type="ECO:0000256" key="5">
    <source>
        <dbReference type="ARBA" id="ARBA00022777"/>
    </source>
</evidence>
<dbReference type="InterPro" id="IPR051347">
    <property type="entry name" value="Circadian_clock_KaiC-rel"/>
</dbReference>
<organism evidence="8 9">
    <name type="scientific">Candidatus Magnetaquiglobus chichijimensis</name>
    <dbReference type="NCBI Taxonomy" id="3141448"/>
    <lineage>
        <taxon>Bacteria</taxon>
        <taxon>Pseudomonadati</taxon>
        <taxon>Pseudomonadota</taxon>
        <taxon>Magnetococcia</taxon>
        <taxon>Magnetococcales</taxon>
        <taxon>Candidatus Magnetaquicoccaceae</taxon>
        <taxon>Candidatus Magnetaquiglobus</taxon>
    </lineage>
</organism>
<keyword evidence="4" id="KW-0677">Repeat</keyword>
<feature type="domain" description="KaiC" evidence="7">
    <location>
        <begin position="9"/>
        <end position="251"/>
    </location>
</feature>
<dbReference type="InterPro" id="IPR010624">
    <property type="entry name" value="KaiC_dom"/>
</dbReference>
<dbReference type="PROSITE" id="PS51146">
    <property type="entry name" value="KAIC"/>
    <property type="match status" value="2"/>
</dbReference>
<dbReference type="NCBIfam" id="NF006799">
    <property type="entry name" value="PRK09302.1"/>
    <property type="match status" value="1"/>
</dbReference>
<dbReference type="SMART" id="SM00382">
    <property type="entry name" value="AAA"/>
    <property type="match status" value="2"/>
</dbReference>
<dbReference type="InterPro" id="IPR027417">
    <property type="entry name" value="P-loop_NTPase"/>
</dbReference>
<dbReference type="NCBIfam" id="TIGR02655">
    <property type="entry name" value="circ_KaiC"/>
    <property type="match status" value="1"/>
</dbReference>
<accession>A0ABQ0C5B5</accession>